<reference evidence="5 6" key="1">
    <citation type="submission" date="2018-08" db="EMBL/GenBank/DDBJ databases">
        <title>Actinomadura spongicola sp. nov., isolated from marine sponge Leucetta chagosensis.</title>
        <authorList>
            <person name="Li L."/>
            <person name="Lin H.W."/>
        </authorList>
    </citation>
    <scope>NUCLEOTIDE SEQUENCE [LARGE SCALE GENOMIC DNA]</scope>
    <source>
        <strain evidence="5 6">LHW52907</strain>
    </source>
</reference>
<dbReference type="PROSITE" id="PS51898">
    <property type="entry name" value="TYR_RECOMBINASE"/>
    <property type="match status" value="1"/>
</dbReference>
<name>A0A372G7Q3_9ACTN</name>
<comment type="caution">
    <text evidence="5">The sequence shown here is derived from an EMBL/GenBank/DDBJ whole genome shotgun (WGS) entry which is preliminary data.</text>
</comment>
<dbReference type="InterPro" id="IPR011010">
    <property type="entry name" value="DNA_brk_join_enz"/>
</dbReference>
<protein>
    <submittedName>
        <fullName evidence="5">Integrase</fullName>
    </submittedName>
</protein>
<dbReference type="GO" id="GO:0003677">
    <property type="term" value="F:DNA binding"/>
    <property type="evidence" value="ECO:0007669"/>
    <property type="project" value="UniProtKB-KW"/>
</dbReference>
<dbReference type="InterPro" id="IPR050090">
    <property type="entry name" value="Tyrosine_recombinase_XerCD"/>
</dbReference>
<dbReference type="GO" id="GO:0015074">
    <property type="term" value="P:DNA integration"/>
    <property type="evidence" value="ECO:0007669"/>
    <property type="project" value="InterPro"/>
</dbReference>
<dbReference type="SUPFAM" id="SSF56349">
    <property type="entry name" value="DNA breaking-rejoining enzymes"/>
    <property type="match status" value="1"/>
</dbReference>
<sequence>MENVTYDVRIYKMEVYKGKRVTTYTVRWRTGPEPWKESFRKRAQAISFESELRTAANKGEAFDITTGRPVSWGRAEKDMSWYTFCLAYVDMKWKGISAKHRANTAWALVTVTPAMLTTERGKPKDQHIRTALRRWAFNTKNRPTCPPDAAEVLRWVEHNTKPVSVLNDPAAVRELLDGAATRLDGKPAAPSTVQRNRAILHHACEYAVEIGVLSNNPIKTTKWKARSKSSPEVDHRSVVNHAQARRLLEAVRQQRSSGERLVAFFAVIYYAALRPEEAVNLRVENGTLPALVWDDEAQKWQEPADDWGELHFNTASPELGTDWTDDGANREQRQLKGRAEGAWRRVPTPPPLTRILRAHLRDIGPGPGGRLFWGVRGGELASITYRRSWDAARRAALSDAEYVSPLAKRVYDLRHACVSTWLNGGVPPTAIAEWAGHSVEVLLRVYAKCIEGQDKMAKRRIERALAAD</sequence>
<accession>A0A372G7Q3</accession>
<evidence type="ECO:0000259" key="4">
    <source>
        <dbReference type="PROSITE" id="PS51898"/>
    </source>
</evidence>
<comment type="similarity">
    <text evidence="1">Belongs to the 'phage' integrase family.</text>
</comment>
<evidence type="ECO:0000256" key="1">
    <source>
        <dbReference type="ARBA" id="ARBA00008857"/>
    </source>
</evidence>
<dbReference type="GO" id="GO:0006310">
    <property type="term" value="P:DNA recombination"/>
    <property type="evidence" value="ECO:0007669"/>
    <property type="project" value="UniProtKB-KW"/>
</dbReference>
<dbReference type="PANTHER" id="PTHR30349:SF64">
    <property type="entry name" value="PROPHAGE INTEGRASE INTD-RELATED"/>
    <property type="match status" value="1"/>
</dbReference>
<dbReference type="InterPro" id="IPR013762">
    <property type="entry name" value="Integrase-like_cat_sf"/>
</dbReference>
<dbReference type="Gene3D" id="1.10.443.10">
    <property type="entry name" value="Intergrase catalytic core"/>
    <property type="match status" value="1"/>
</dbReference>
<dbReference type="Gene3D" id="1.10.150.130">
    <property type="match status" value="1"/>
</dbReference>
<proteinExistence type="inferred from homology"/>
<evidence type="ECO:0000256" key="2">
    <source>
        <dbReference type="ARBA" id="ARBA00023125"/>
    </source>
</evidence>
<dbReference type="PANTHER" id="PTHR30349">
    <property type="entry name" value="PHAGE INTEGRASE-RELATED"/>
    <property type="match status" value="1"/>
</dbReference>
<organism evidence="5 6">
    <name type="scientific">Actinomadura spongiicola</name>
    <dbReference type="NCBI Taxonomy" id="2303421"/>
    <lineage>
        <taxon>Bacteria</taxon>
        <taxon>Bacillati</taxon>
        <taxon>Actinomycetota</taxon>
        <taxon>Actinomycetes</taxon>
        <taxon>Streptosporangiales</taxon>
        <taxon>Thermomonosporaceae</taxon>
        <taxon>Actinomadura</taxon>
    </lineage>
</organism>
<evidence type="ECO:0000313" key="6">
    <source>
        <dbReference type="Proteomes" id="UP000262882"/>
    </source>
</evidence>
<keyword evidence="3" id="KW-0233">DNA recombination</keyword>
<keyword evidence="6" id="KW-1185">Reference proteome</keyword>
<dbReference type="AlphaFoldDB" id="A0A372G7Q3"/>
<evidence type="ECO:0000256" key="3">
    <source>
        <dbReference type="ARBA" id="ARBA00023172"/>
    </source>
</evidence>
<keyword evidence="2" id="KW-0238">DNA-binding</keyword>
<dbReference type="Proteomes" id="UP000262882">
    <property type="component" value="Unassembled WGS sequence"/>
</dbReference>
<dbReference type="EMBL" id="QVNQ01000014">
    <property type="protein sequence ID" value="RFS81420.1"/>
    <property type="molecule type" value="Genomic_DNA"/>
</dbReference>
<evidence type="ECO:0000313" key="5">
    <source>
        <dbReference type="EMBL" id="RFS81420.1"/>
    </source>
</evidence>
<dbReference type="OrthoDB" id="3773913at2"/>
<dbReference type="InterPro" id="IPR010998">
    <property type="entry name" value="Integrase_recombinase_N"/>
</dbReference>
<gene>
    <name evidence="5" type="ORF">D0T12_32550</name>
</gene>
<dbReference type="InterPro" id="IPR002104">
    <property type="entry name" value="Integrase_catalytic"/>
</dbReference>
<feature type="domain" description="Tyr recombinase" evidence="4">
    <location>
        <begin position="234"/>
        <end position="460"/>
    </location>
</feature>